<accession>A0A024GJN7</accession>
<dbReference type="Gene3D" id="1.25.10.10">
    <property type="entry name" value="Leucine-rich Repeat Variant"/>
    <property type="match status" value="1"/>
</dbReference>
<dbReference type="InParanoid" id="A0A024GJN7"/>
<evidence type="ECO:0000313" key="1">
    <source>
        <dbReference type="EMBL" id="CCI46742.1"/>
    </source>
</evidence>
<proteinExistence type="predicted"/>
<dbReference type="Proteomes" id="UP000053237">
    <property type="component" value="Unassembled WGS sequence"/>
</dbReference>
<dbReference type="AlphaFoldDB" id="A0A024GJN7"/>
<dbReference type="SUPFAM" id="SSF48371">
    <property type="entry name" value="ARM repeat"/>
    <property type="match status" value="1"/>
</dbReference>
<name>A0A024GJN7_9STRA</name>
<evidence type="ECO:0000313" key="2">
    <source>
        <dbReference type="Proteomes" id="UP000053237"/>
    </source>
</evidence>
<keyword evidence="2" id="KW-1185">Reference proteome</keyword>
<dbReference type="InterPro" id="IPR011989">
    <property type="entry name" value="ARM-like"/>
</dbReference>
<dbReference type="InterPro" id="IPR016024">
    <property type="entry name" value="ARM-type_fold"/>
</dbReference>
<organism evidence="1 2">
    <name type="scientific">Albugo candida</name>
    <dbReference type="NCBI Taxonomy" id="65357"/>
    <lineage>
        <taxon>Eukaryota</taxon>
        <taxon>Sar</taxon>
        <taxon>Stramenopiles</taxon>
        <taxon>Oomycota</taxon>
        <taxon>Peronosporomycetes</taxon>
        <taxon>Albuginales</taxon>
        <taxon>Albuginaceae</taxon>
        <taxon>Albugo</taxon>
    </lineage>
</organism>
<gene>
    <name evidence="1" type="ORF">BN9_076970</name>
</gene>
<reference evidence="1 2" key="1">
    <citation type="submission" date="2012-05" db="EMBL/GenBank/DDBJ databases">
        <title>Recombination and specialization in a pathogen metapopulation.</title>
        <authorList>
            <person name="Gardiner A."/>
            <person name="Kemen E."/>
            <person name="Schultz-Larsen T."/>
            <person name="MacLean D."/>
            <person name="Van Oosterhout C."/>
            <person name="Jones J.D.G."/>
        </authorList>
    </citation>
    <scope>NUCLEOTIDE SEQUENCE [LARGE SCALE GENOMIC DNA]</scope>
    <source>
        <strain evidence="1 2">Ac Nc2</strain>
    </source>
</reference>
<protein>
    <submittedName>
        <fullName evidence="1">Uncharacterized protein</fullName>
    </submittedName>
</protein>
<dbReference type="EMBL" id="CAIX01000139">
    <property type="protein sequence ID" value="CCI46742.1"/>
    <property type="molecule type" value="Genomic_DNA"/>
</dbReference>
<sequence length="499" mass="57552">MQTLTCYNSSILGALGWIHRQIEKIPKHGDLYIPIDSQLKRAYQILIRMEKQQITHTLAPKDQEIAQCAYFNCVQQFKTVLLQIRSLLDRYRGTKTKNYLRSVLCPRKKLEEETDVFLIELKKLFKKISIVNEYYHGEECVQCSFRNVYGARFCGYCDKHLNEFHPPEQNQIVSIAQETNLTKESIQESTSPILWMRTRLQLLQTSFPSDQSRSRWPILKQLHSRIPHMAFEFVKENGLYIFTKIIHQLVDEDAIFALEILQYIICSSDYWMDDQVLVVQTVICMCLDLGIHRERAQERIKALGMLRAVLERCEITFLVFESIIQNNGVDALLRLLKHECVQDVRRQVYDILYLMASLPSSMNPIISGKETKHFGVIDAELPDGTSSLSLLQKLRTGDEQDKLEALELLQQHARAIAYDLIVLYAGITQLLDCIQLESDKVRVKAVAVLLALSGKDSFYREKLLAADAIAVVLDMITRNVAPSMYRVCHAFVLTMLNMP</sequence>
<comment type="caution">
    <text evidence="1">The sequence shown here is derived from an EMBL/GenBank/DDBJ whole genome shotgun (WGS) entry which is preliminary data.</text>
</comment>